<dbReference type="GO" id="GO:0009236">
    <property type="term" value="P:cobalamin biosynthetic process"/>
    <property type="evidence" value="ECO:0007669"/>
    <property type="project" value="UniProtKB-UniPathway"/>
</dbReference>
<comment type="subcellular location">
    <subcellularLocation>
        <location evidence="1">Cell membrane</location>
        <topology evidence="1">Multi-pass membrane protein</topology>
    </subcellularLocation>
</comment>
<comment type="similarity">
    <text evidence="3">Belongs to the CobD/CbiB family.</text>
</comment>
<evidence type="ECO:0000256" key="3">
    <source>
        <dbReference type="ARBA" id="ARBA00006263"/>
    </source>
</evidence>
<gene>
    <name evidence="10" type="primary">cbiB_14</name>
    <name evidence="10" type="ORF">GALL_295790</name>
</gene>
<evidence type="ECO:0000256" key="7">
    <source>
        <dbReference type="ARBA" id="ARBA00022989"/>
    </source>
</evidence>
<feature type="transmembrane region" description="Helical" evidence="9">
    <location>
        <begin position="283"/>
        <end position="300"/>
    </location>
</feature>
<dbReference type="EMBL" id="MLJW01000368">
    <property type="protein sequence ID" value="OIQ88548.1"/>
    <property type="molecule type" value="Genomic_DNA"/>
</dbReference>
<evidence type="ECO:0000256" key="6">
    <source>
        <dbReference type="ARBA" id="ARBA00022692"/>
    </source>
</evidence>
<reference evidence="10" key="1">
    <citation type="submission" date="2016-10" db="EMBL/GenBank/DDBJ databases">
        <title>Sequence of Gallionella enrichment culture.</title>
        <authorList>
            <person name="Poehlein A."/>
            <person name="Muehling M."/>
            <person name="Daniel R."/>
        </authorList>
    </citation>
    <scope>NUCLEOTIDE SEQUENCE</scope>
</reference>
<accession>A0A1J5R8Y7</accession>
<dbReference type="PANTHER" id="PTHR34308:SF1">
    <property type="entry name" value="COBALAMIN BIOSYNTHESIS PROTEIN CBIB"/>
    <property type="match status" value="1"/>
</dbReference>
<proteinExistence type="inferred from homology"/>
<dbReference type="AlphaFoldDB" id="A0A1J5R8Y7"/>
<evidence type="ECO:0000256" key="8">
    <source>
        <dbReference type="ARBA" id="ARBA00023136"/>
    </source>
</evidence>
<dbReference type="GO" id="GO:0005886">
    <property type="term" value="C:plasma membrane"/>
    <property type="evidence" value="ECO:0007669"/>
    <property type="project" value="UniProtKB-SubCell"/>
</dbReference>
<keyword evidence="5" id="KW-0169">Cobalamin biosynthesis</keyword>
<name>A0A1J5R8Y7_9ZZZZ</name>
<evidence type="ECO:0000313" key="10">
    <source>
        <dbReference type="EMBL" id="OIQ88548.1"/>
    </source>
</evidence>
<dbReference type="GO" id="GO:0048472">
    <property type="term" value="F:threonine-phosphate decarboxylase activity"/>
    <property type="evidence" value="ECO:0007669"/>
    <property type="project" value="InterPro"/>
</dbReference>
<evidence type="ECO:0000256" key="9">
    <source>
        <dbReference type="SAM" id="Phobius"/>
    </source>
</evidence>
<organism evidence="10">
    <name type="scientific">mine drainage metagenome</name>
    <dbReference type="NCBI Taxonomy" id="410659"/>
    <lineage>
        <taxon>unclassified sequences</taxon>
        <taxon>metagenomes</taxon>
        <taxon>ecological metagenomes</taxon>
    </lineage>
</organism>
<comment type="caution">
    <text evidence="10">The sequence shown here is derived from an EMBL/GenBank/DDBJ whole genome shotgun (WGS) entry which is preliminary data.</text>
</comment>
<sequence length="301" mass="31992">MASTAWMMLAAVSLDWLFGEPRRRHPLVGFGIAARRVEAILWCSSRAAGALAVAVLLAPAMFAALAIEHLAPPWRDVFDVGALYFALGCRSLHDHLLPVARALDAGDDDAARRAVSRVVSRDAATLRIAPAACESALENGNDAVFGALFWFACAGSAGVIVYRLSNTLDAMWGYRNERYFRFGWAAARLDDVLNWIPARLTALSYCMLGHTGSALACWARQAPRWDSPNAGPVMAAGAGALRIRLGGAASYNGVVHKRPALGLGSAAGAADIRRALALVRRGVALWLLAYAAAAIVRAELG</sequence>
<evidence type="ECO:0000256" key="5">
    <source>
        <dbReference type="ARBA" id="ARBA00022573"/>
    </source>
</evidence>
<dbReference type="UniPathway" id="UPA00148"/>
<evidence type="ECO:0000256" key="4">
    <source>
        <dbReference type="ARBA" id="ARBA00022475"/>
    </source>
</evidence>
<dbReference type="InterPro" id="IPR004485">
    <property type="entry name" value="Cobalamin_biosynth_CobD/CbiB"/>
</dbReference>
<keyword evidence="4" id="KW-1003">Cell membrane</keyword>
<feature type="transmembrane region" description="Helical" evidence="9">
    <location>
        <begin position="144"/>
        <end position="165"/>
    </location>
</feature>
<protein>
    <submittedName>
        <fullName evidence="10">Cobalamin biosynthesis protein CbiB</fullName>
    </submittedName>
</protein>
<evidence type="ECO:0000256" key="1">
    <source>
        <dbReference type="ARBA" id="ARBA00004651"/>
    </source>
</evidence>
<feature type="transmembrane region" description="Helical" evidence="9">
    <location>
        <begin position="47"/>
        <end position="67"/>
    </location>
</feature>
<dbReference type="PANTHER" id="PTHR34308">
    <property type="entry name" value="COBALAMIN BIOSYNTHESIS PROTEIN CBIB"/>
    <property type="match status" value="1"/>
</dbReference>
<dbReference type="Pfam" id="PF03186">
    <property type="entry name" value="CobD_Cbib"/>
    <property type="match status" value="1"/>
</dbReference>
<comment type="pathway">
    <text evidence="2">Cofactor biosynthesis; adenosylcobalamin biosynthesis.</text>
</comment>
<keyword evidence="8 9" id="KW-0472">Membrane</keyword>
<keyword evidence="6 9" id="KW-0812">Transmembrane</keyword>
<keyword evidence="7 9" id="KW-1133">Transmembrane helix</keyword>
<evidence type="ECO:0000256" key="2">
    <source>
        <dbReference type="ARBA" id="ARBA00004953"/>
    </source>
</evidence>
<dbReference type="NCBIfam" id="TIGR00380">
    <property type="entry name" value="cobal_cbiB"/>
    <property type="match status" value="1"/>
</dbReference>
<dbReference type="HAMAP" id="MF_00024">
    <property type="entry name" value="CobD_CbiB"/>
    <property type="match status" value="1"/>
</dbReference>